<reference evidence="2" key="2">
    <citation type="journal article" date="2023" name="IMA Fungus">
        <title>Comparative genomic study of the Penicillium genus elucidates a diverse pangenome and 15 lateral gene transfer events.</title>
        <authorList>
            <person name="Petersen C."/>
            <person name="Sorensen T."/>
            <person name="Nielsen M.R."/>
            <person name="Sondergaard T.E."/>
            <person name="Sorensen J.L."/>
            <person name="Fitzpatrick D.A."/>
            <person name="Frisvad J.C."/>
            <person name="Nielsen K.L."/>
        </authorList>
    </citation>
    <scope>NUCLEOTIDE SEQUENCE</scope>
    <source>
        <strain evidence="2">IBT 3081</strain>
    </source>
</reference>
<proteinExistence type="predicted"/>
<evidence type="ECO:0000313" key="2">
    <source>
        <dbReference type="EMBL" id="KAJ5365140.1"/>
    </source>
</evidence>
<dbReference type="RefSeq" id="XP_056576607.1">
    <property type="nucleotide sequence ID" value="XM_056725756.1"/>
</dbReference>
<dbReference type="Proteomes" id="UP001147752">
    <property type="component" value="Unassembled WGS sequence"/>
</dbReference>
<accession>A0A9W9V3H1</accession>
<name>A0A9W9V3H1_9EURO</name>
<evidence type="ECO:0000313" key="3">
    <source>
        <dbReference type="Proteomes" id="UP001147752"/>
    </source>
</evidence>
<gene>
    <name evidence="2" type="ORF">N7517_008026</name>
</gene>
<dbReference type="EMBL" id="JAPZBT010000003">
    <property type="protein sequence ID" value="KAJ5365140.1"/>
    <property type="molecule type" value="Genomic_DNA"/>
</dbReference>
<comment type="caution">
    <text evidence="2">The sequence shown here is derived from an EMBL/GenBank/DDBJ whole genome shotgun (WGS) entry which is preliminary data.</text>
</comment>
<feature type="compositionally biased region" description="Polar residues" evidence="1">
    <location>
        <begin position="9"/>
        <end position="21"/>
    </location>
</feature>
<organism evidence="2 3">
    <name type="scientific">Penicillium concentricum</name>
    <dbReference type="NCBI Taxonomy" id="293559"/>
    <lineage>
        <taxon>Eukaryota</taxon>
        <taxon>Fungi</taxon>
        <taxon>Dikarya</taxon>
        <taxon>Ascomycota</taxon>
        <taxon>Pezizomycotina</taxon>
        <taxon>Eurotiomycetes</taxon>
        <taxon>Eurotiomycetidae</taxon>
        <taxon>Eurotiales</taxon>
        <taxon>Aspergillaceae</taxon>
        <taxon>Penicillium</taxon>
    </lineage>
</organism>
<evidence type="ECO:0000256" key="1">
    <source>
        <dbReference type="SAM" id="MobiDB-lite"/>
    </source>
</evidence>
<keyword evidence="3" id="KW-1185">Reference proteome</keyword>
<sequence length="124" mass="13458">MDALGLQPKSRTSGRLQTTPGEESPADRVKGNSKQPIQPASSVALVTPIPTFRRLFDSFDEQMAARLDLSHIVSKATETGGGVEDYQYAWVITARVPPGAYQWIGPHAVVRHAVTSEVEWGIGD</sequence>
<dbReference type="GeneID" id="81464939"/>
<dbReference type="AlphaFoldDB" id="A0A9W9V3H1"/>
<protein>
    <submittedName>
        <fullName evidence="2">Uncharacterized protein</fullName>
    </submittedName>
</protein>
<feature type="region of interest" description="Disordered" evidence="1">
    <location>
        <begin position="1"/>
        <end position="39"/>
    </location>
</feature>
<reference evidence="2" key="1">
    <citation type="submission" date="2022-12" db="EMBL/GenBank/DDBJ databases">
        <authorList>
            <person name="Petersen C."/>
        </authorList>
    </citation>
    <scope>NUCLEOTIDE SEQUENCE</scope>
    <source>
        <strain evidence="2">IBT 3081</strain>
    </source>
</reference>